<gene>
    <name evidence="2" type="ORF">BJY01DRAFT_254699</name>
</gene>
<evidence type="ECO:0000313" key="2">
    <source>
        <dbReference type="EMBL" id="KAL2830352.1"/>
    </source>
</evidence>
<keyword evidence="3" id="KW-1185">Reference proteome</keyword>
<dbReference type="Proteomes" id="UP001610446">
    <property type="component" value="Unassembled WGS sequence"/>
</dbReference>
<organism evidence="2 3">
    <name type="scientific">Aspergillus pseudoustus</name>
    <dbReference type="NCBI Taxonomy" id="1810923"/>
    <lineage>
        <taxon>Eukaryota</taxon>
        <taxon>Fungi</taxon>
        <taxon>Dikarya</taxon>
        <taxon>Ascomycota</taxon>
        <taxon>Pezizomycotina</taxon>
        <taxon>Eurotiomycetes</taxon>
        <taxon>Eurotiomycetidae</taxon>
        <taxon>Eurotiales</taxon>
        <taxon>Aspergillaceae</taxon>
        <taxon>Aspergillus</taxon>
        <taxon>Aspergillus subgen. Nidulantes</taxon>
    </lineage>
</organism>
<comment type="caution">
    <text evidence="2">The sequence shown here is derived from an EMBL/GenBank/DDBJ whole genome shotgun (WGS) entry which is preliminary data.</text>
</comment>
<reference evidence="2 3" key="1">
    <citation type="submission" date="2024-07" db="EMBL/GenBank/DDBJ databases">
        <title>Section-level genome sequencing and comparative genomics of Aspergillus sections Usti and Cavernicolus.</title>
        <authorList>
            <consortium name="Lawrence Berkeley National Laboratory"/>
            <person name="Nybo J.L."/>
            <person name="Vesth T.C."/>
            <person name="Theobald S."/>
            <person name="Frisvad J.C."/>
            <person name="Larsen T.O."/>
            <person name="Kjaerboelling I."/>
            <person name="Rothschild-Mancinelli K."/>
            <person name="Lyhne E.K."/>
            <person name="Kogle M.E."/>
            <person name="Barry K."/>
            <person name="Clum A."/>
            <person name="Na H."/>
            <person name="Ledsgaard L."/>
            <person name="Lin J."/>
            <person name="Lipzen A."/>
            <person name="Kuo A."/>
            <person name="Riley R."/>
            <person name="Mondo S."/>
            <person name="Labutti K."/>
            <person name="Haridas S."/>
            <person name="Pangalinan J."/>
            <person name="Salamov A.A."/>
            <person name="Simmons B.A."/>
            <person name="Magnuson J.K."/>
            <person name="Chen J."/>
            <person name="Drula E."/>
            <person name="Henrissat B."/>
            <person name="Wiebenga A."/>
            <person name="Lubbers R.J."/>
            <person name="Gomes A.C."/>
            <person name="Makela M.R."/>
            <person name="Stajich J."/>
            <person name="Grigoriev I.V."/>
            <person name="Mortensen U.H."/>
            <person name="De Vries R.P."/>
            <person name="Baker S.E."/>
            <person name="Andersen M.R."/>
        </authorList>
    </citation>
    <scope>NUCLEOTIDE SEQUENCE [LARGE SCALE GENOMIC DNA]</scope>
    <source>
        <strain evidence="2 3">CBS 123904</strain>
    </source>
</reference>
<feature type="region of interest" description="Disordered" evidence="1">
    <location>
        <begin position="156"/>
        <end position="193"/>
    </location>
</feature>
<dbReference type="EMBL" id="JBFXLU010000309">
    <property type="protein sequence ID" value="KAL2830352.1"/>
    <property type="molecule type" value="Genomic_DNA"/>
</dbReference>
<accession>A0ABR4IU02</accession>
<name>A0ABR4IU02_9EURO</name>
<evidence type="ECO:0000313" key="3">
    <source>
        <dbReference type="Proteomes" id="UP001610446"/>
    </source>
</evidence>
<evidence type="ECO:0000256" key="1">
    <source>
        <dbReference type="SAM" id="MobiDB-lite"/>
    </source>
</evidence>
<protein>
    <submittedName>
        <fullName evidence="2">Uncharacterized protein</fullName>
    </submittedName>
</protein>
<proteinExistence type="predicted"/>
<sequence length="193" mass="20805">MASFASSLGIQTATTLQTAQLPSMENDAHFVHATEALPREAATENTQSARALVDSINAPLRRFTKSAVREARTFRDELQDSATSIQRSVYDFTELAMYLRQEFGHINGTLQEVDAGVTFINRVAAGLTETVPLIQEAAEMTRQAAAVTYEHTCNPRGPAAVGRDSARDSVTVHLPPSDDGHITPITISSSSSS</sequence>